<evidence type="ECO:0000313" key="13">
    <source>
        <dbReference type="Proteomes" id="UP001208649"/>
    </source>
</evidence>
<evidence type="ECO:0000256" key="5">
    <source>
        <dbReference type="ARBA" id="ARBA00023077"/>
    </source>
</evidence>
<comment type="similarity">
    <text evidence="8 9">Belongs to the TonB-dependent receptor family.</text>
</comment>
<dbReference type="EMBL" id="JAOTEM010000001">
    <property type="protein sequence ID" value="MCU7617026.1"/>
    <property type="molecule type" value="Genomic_DNA"/>
</dbReference>
<evidence type="ECO:0000259" key="11">
    <source>
        <dbReference type="Pfam" id="PF07715"/>
    </source>
</evidence>
<accession>A0ABT2W472</accession>
<keyword evidence="3 8" id="KW-1134">Transmembrane beta strand</keyword>
<keyword evidence="6 8" id="KW-0472">Membrane</keyword>
<reference evidence="13" key="1">
    <citation type="submission" date="2023-07" db="EMBL/GenBank/DDBJ databases">
        <title>Chryseobacterium sp. strain PBS4-4 Genome sequencing and assembly.</title>
        <authorList>
            <person name="Jung Y."/>
        </authorList>
    </citation>
    <scope>NUCLEOTIDE SEQUENCE [LARGE SCALE GENOMIC DNA]</scope>
    <source>
        <strain evidence="13">PBS4-4</strain>
    </source>
</reference>
<comment type="subcellular location">
    <subcellularLocation>
        <location evidence="1 8">Cell outer membrane</location>
        <topology evidence="1 8">Multi-pass membrane protein</topology>
    </subcellularLocation>
</comment>
<feature type="domain" description="TonB-dependent receptor plug" evidence="11">
    <location>
        <begin position="65"/>
        <end position="169"/>
    </location>
</feature>
<evidence type="ECO:0000313" key="12">
    <source>
        <dbReference type="EMBL" id="MCU7617026.1"/>
    </source>
</evidence>
<evidence type="ECO:0000256" key="6">
    <source>
        <dbReference type="ARBA" id="ARBA00023136"/>
    </source>
</evidence>
<dbReference type="PROSITE" id="PS52016">
    <property type="entry name" value="TONB_DEPENDENT_REC_3"/>
    <property type="match status" value="1"/>
</dbReference>
<protein>
    <submittedName>
        <fullName evidence="12">SusC/RagA family TonB-linked outer membrane protein</fullName>
    </submittedName>
</protein>
<proteinExistence type="inferred from homology"/>
<keyword evidence="4 8" id="KW-0812">Transmembrane</keyword>
<name>A0ABT2W472_9FLAO</name>
<evidence type="ECO:0000256" key="4">
    <source>
        <dbReference type="ARBA" id="ARBA00022692"/>
    </source>
</evidence>
<keyword evidence="2 8" id="KW-0813">Transport</keyword>
<dbReference type="NCBIfam" id="TIGR04057">
    <property type="entry name" value="SusC_RagA_signa"/>
    <property type="match status" value="1"/>
</dbReference>
<dbReference type="Gene3D" id="2.40.170.20">
    <property type="entry name" value="TonB-dependent receptor, beta-barrel domain"/>
    <property type="match status" value="1"/>
</dbReference>
<gene>
    <name evidence="12" type="ORF">NZ698_07435</name>
</gene>
<evidence type="ECO:0000256" key="8">
    <source>
        <dbReference type="PROSITE-ProRule" id="PRU01360"/>
    </source>
</evidence>
<dbReference type="Pfam" id="PF07715">
    <property type="entry name" value="Plug"/>
    <property type="match status" value="1"/>
</dbReference>
<dbReference type="RefSeq" id="WP_263002443.1">
    <property type="nucleotide sequence ID" value="NZ_JAOTEM010000001.1"/>
</dbReference>
<keyword evidence="13" id="KW-1185">Reference proteome</keyword>
<dbReference type="SUPFAM" id="SSF56935">
    <property type="entry name" value="Porins"/>
    <property type="match status" value="1"/>
</dbReference>
<evidence type="ECO:0000256" key="7">
    <source>
        <dbReference type="ARBA" id="ARBA00023237"/>
    </source>
</evidence>
<dbReference type="InterPro" id="IPR039426">
    <property type="entry name" value="TonB-dep_rcpt-like"/>
</dbReference>
<evidence type="ECO:0000256" key="3">
    <source>
        <dbReference type="ARBA" id="ARBA00022452"/>
    </source>
</evidence>
<dbReference type="InterPro" id="IPR036942">
    <property type="entry name" value="Beta-barrel_TonB_sf"/>
</dbReference>
<feature type="domain" description="TonB-dependent receptor-like beta-barrel" evidence="10">
    <location>
        <begin position="390"/>
        <end position="895"/>
    </location>
</feature>
<comment type="caution">
    <text evidence="12">The sequence shown here is derived from an EMBL/GenBank/DDBJ whole genome shotgun (WGS) entry which is preliminary data.</text>
</comment>
<keyword evidence="5 9" id="KW-0798">TonB box</keyword>
<dbReference type="Pfam" id="PF00593">
    <property type="entry name" value="TonB_dep_Rec_b-barrel"/>
    <property type="match status" value="1"/>
</dbReference>
<evidence type="ECO:0000256" key="1">
    <source>
        <dbReference type="ARBA" id="ARBA00004571"/>
    </source>
</evidence>
<sequence length="945" mass="104011">MTNTFDLYKIKLNYMKQTNLKYSCLIAVLYFGMNVNGQTTPQDTLPKEQKIEEVVMIGYGTRKAVDNTTAISSLKADEVSKTKVLNATQAIQGKIAGVQVTASDLPGSTPTVFIRGLGTVASKRSPLYVVDGLFVENLNNINTNDILSYDVLKDASALAIYGNRGANGVIIITTKSGRGKGLNVEYDGFIGVRNPLRKVKMAGSNLFSYYNNIALQTTKFSQDQPVNTDWFDEITRTGIYNQHNVSLSGSSDKAKYFLSLNNYDEKSILKGSDYNRATVRTNNEFRIAKGIIVSQNLSVAFTNTTPKPLGAFTTAYRQSPIVPVRFADGQYGVSIVGQDGFASPIGTGRFNDQGNPLAQLELNNERQKAMQLQGGIKLDADIVKGLKLTSQFSGEYYHYKNYAFDNGVRLIGQPAASFTNQLTNNNEDYFNWQLTNYLTYNKVFADVHNVEITAGTETTFKSGYNRLRYVRQGLSGNSSYWNLQDLDYVANGSLKNFFSSDENENRTVSYFGRAQYKLMNRYLLTATIRRDGSSQFAEGKKWGNFPSFGAGWIVSEESFLKDNNIINLLKIRGGWGRLGNQDVSLNVPTLASGGEGYNYSFGGTLNSNGTTNNQLLDPNLGWEITEETSGGIDFAFLDSRLSGSVDLYNKITKNIVLASLPPGPAGIGISGFSHLGQVSNKGVEISLGWQDKVGENFSYAINGNYSYNKNNLDKVFANVNIIQGGSLGNGEWTKYFGELAVDQPLGSFYLWEANGYDANGNIAFVDTNGNGITGKQDATDRKFFGSYIPKSTLGINIDLRYKNVDLAINGFGAFGHSVYNGKKAQRISGDNIEYDVATNFWTPSNMSAQNPVPSAGIPAASTYFLESGDFFRVNNITLGYNFAKPVEHISSLRFYVSAINPFIWQKFSGFTPELNANGNPYELAGVELDAYPSLRSFVFGVNIKF</sequence>
<dbReference type="Gene3D" id="2.170.130.10">
    <property type="entry name" value="TonB-dependent receptor, plug domain"/>
    <property type="match status" value="1"/>
</dbReference>
<dbReference type="NCBIfam" id="TIGR04056">
    <property type="entry name" value="OMP_RagA_SusC"/>
    <property type="match status" value="1"/>
</dbReference>
<dbReference type="Proteomes" id="UP001208649">
    <property type="component" value="Unassembled WGS sequence"/>
</dbReference>
<organism evidence="12 13">
    <name type="scientific">Chryseobacterium edaphi</name>
    <dbReference type="NCBI Taxonomy" id="2976532"/>
    <lineage>
        <taxon>Bacteria</taxon>
        <taxon>Pseudomonadati</taxon>
        <taxon>Bacteroidota</taxon>
        <taxon>Flavobacteriia</taxon>
        <taxon>Flavobacteriales</taxon>
        <taxon>Weeksellaceae</taxon>
        <taxon>Chryseobacterium group</taxon>
        <taxon>Chryseobacterium</taxon>
    </lineage>
</organism>
<dbReference type="InterPro" id="IPR023997">
    <property type="entry name" value="TonB-dep_OMP_SusC/RagA_CS"/>
</dbReference>
<dbReference type="InterPro" id="IPR012910">
    <property type="entry name" value="Plug_dom"/>
</dbReference>
<keyword evidence="7 8" id="KW-0998">Cell outer membrane</keyword>
<evidence type="ECO:0000256" key="2">
    <source>
        <dbReference type="ARBA" id="ARBA00022448"/>
    </source>
</evidence>
<dbReference type="InterPro" id="IPR000531">
    <property type="entry name" value="Beta-barrel_TonB"/>
</dbReference>
<dbReference type="InterPro" id="IPR037066">
    <property type="entry name" value="Plug_dom_sf"/>
</dbReference>
<evidence type="ECO:0000259" key="10">
    <source>
        <dbReference type="Pfam" id="PF00593"/>
    </source>
</evidence>
<evidence type="ECO:0000256" key="9">
    <source>
        <dbReference type="RuleBase" id="RU003357"/>
    </source>
</evidence>
<dbReference type="InterPro" id="IPR023996">
    <property type="entry name" value="TonB-dep_OMP_SusC/RagA"/>
</dbReference>